<dbReference type="Gene3D" id="6.10.20.170">
    <property type="match status" value="1"/>
</dbReference>
<dbReference type="GO" id="GO:0000776">
    <property type="term" value="C:kinetochore"/>
    <property type="evidence" value="ECO:0007669"/>
    <property type="project" value="UniProtKB-KW"/>
</dbReference>
<keyword evidence="2" id="KW-0158">Chromosome</keyword>
<sequence length="1254" mass="139380">MASRAKENVSDADRERERQKYKARLATALNEEDDPLAVYHQFVQWTIKNYGERDPNSGLVDLLKEATTQFKEDTLYKTDLRYLKLWALYARQLDRTGALGIYSYLVEHDIGTSYSALYEDYANLLEESGRQAPFGPAREIRQEADSIYRKGIKKSARPLERLKNRYKEFQSRGPPSSSSSPSATSSPPSAASSTKASSSRTSSKSTSKPSHASSSSSSSPSQPTYSSTFNSTAAARYALMLAPPAPGKRPEKLRFNMGLLWTEEGVEYSIQEARARSMGLLGKKWGPPPASESRLSSSTSSSSSYREPVNFNDDGHKSSKYKSMARKSLMGGPEPTVTINTKEALADVFGMYNSPDKTTKILAPGSKHAPVKKIDPMTPVVAPRPTFMKENDENAQSAKTPLPAFRPFVDENAQSQNSRTPAAKFMPFNDENAQAHGRTPSVKFTPFVDENAHVNNNRTPGAKFTPFVDPELQKQVQKTPFTTPKTALQPTPLPLSNLRFAQDASESDHARPASEKQPDPVFAKVFTPAGKGVPLAPLRDVFTDDHGKPTPKVKPAPSHERAKSQHDVLAQQCENPRPAFTPYKDENARTPFKVFSRPPEEENAAGNAFTPKTPSAAFKPFVDPKPAFTPYKDAAPTFRPPPEVEEAESDPSAVPPTFATTAVEIQDEDDEEGAVEAQEEQEDEQYYEEEESQVEYAAAPLAPEHLPEEYEEGDSYQEVPLGGRFGQFNVMTPITERTFEFTSSTRGMSTPSERYGRIDDAQRAEFEAAKAAVMLAEELREDDGEEEEEQDDNAIQPLRLEVEQQQHSPDPDVVLIEEGTRSLSLADTLTLSSKFRPSNPCNPFEPAILSALISRIAPDPHFYDLRNQQSNKLAELQRFAKKSRKTSGGSNSTGGLEAGSLPVTLNGHRFLVYEKLGEGGFGSVFKAKDVGMRTSDEDDEEDEDEDLEDEDDEESSSMVALKVVKPRNIWEYHVLRRLHSALPPSLRRSLVLPHALYAFSDESHLVLDFCPQGMLLNIVNNAVSAGVSQAGACLDELLVVFFTIELLRLLEAMHAIGFIHGDLKIDNCLLRLEDVPGGAAAWSGTYQPSGDGGWSYKGLKVIDFGRTIDTRLFPPDQQFIADWATDERDCFEVRENRPWTYQTDYFGLAGIIYCMLFGKYIQASSVVAYADAEGVQRYKIATPFKRYWQTELWTRLFDILLNPTLVRPGGELPVCDALGSVRKEMEQWLQTNCNRTSNTLKGLLKKVELSCYNS</sequence>
<evidence type="ECO:0000259" key="6">
    <source>
        <dbReference type="PROSITE" id="PS50011"/>
    </source>
</evidence>
<dbReference type="GO" id="GO:0005524">
    <property type="term" value="F:ATP binding"/>
    <property type="evidence" value="ECO:0007669"/>
    <property type="project" value="InterPro"/>
</dbReference>
<evidence type="ECO:0000259" key="7">
    <source>
        <dbReference type="PROSITE" id="PS51489"/>
    </source>
</evidence>
<evidence type="ECO:0000313" key="8">
    <source>
        <dbReference type="EMBL" id="PPQ95233.1"/>
    </source>
</evidence>
<feature type="domain" description="BUB1 N-terminal" evidence="7">
    <location>
        <begin position="25"/>
        <end position="192"/>
    </location>
</feature>
<dbReference type="InParanoid" id="A0A409XWX3"/>
<organism evidence="8 9">
    <name type="scientific">Gymnopilus dilepis</name>
    <dbReference type="NCBI Taxonomy" id="231916"/>
    <lineage>
        <taxon>Eukaryota</taxon>
        <taxon>Fungi</taxon>
        <taxon>Dikarya</taxon>
        <taxon>Basidiomycota</taxon>
        <taxon>Agaricomycotina</taxon>
        <taxon>Agaricomycetes</taxon>
        <taxon>Agaricomycetidae</taxon>
        <taxon>Agaricales</taxon>
        <taxon>Agaricineae</taxon>
        <taxon>Hymenogastraceae</taxon>
        <taxon>Gymnopilus</taxon>
    </lineage>
</organism>
<dbReference type="Pfam" id="PF08171">
    <property type="entry name" value="Mad3_BUB1_II"/>
    <property type="match status" value="1"/>
</dbReference>
<keyword evidence="9" id="KW-1185">Reference proteome</keyword>
<dbReference type="Gene3D" id="1.25.40.430">
    <property type="match status" value="1"/>
</dbReference>
<dbReference type="OrthoDB" id="248495at2759"/>
<feature type="compositionally biased region" description="Acidic residues" evidence="5">
    <location>
        <begin position="936"/>
        <end position="955"/>
    </location>
</feature>
<feature type="region of interest" description="Disordered" evidence="5">
    <location>
        <begin position="879"/>
        <end position="899"/>
    </location>
</feature>
<dbReference type="SMART" id="SM00777">
    <property type="entry name" value="Mad3_BUB1_I"/>
    <property type="match status" value="1"/>
</dbReference>
<dbReference type="PROSITE" id="PS51489">
    <property type="entry name" value="BUB1_N"/>
    <property type="match status" value="1"/>
</dbReference>
<dbReference type="InterPro" id="IPR012572">
    <property type="entry name" value="Mad3/Bub1_II"/>
</dbReference>
<dbReference type="CDD" id="cd13981">
    <property type="entry name" value="STKc_Bub1_BubR1"/>
    <property type="match status" value="1"/>
</dbReference>
<gene>
    <name evidence="8" type="ORF">CVT26_014924</name>
</gene>
<dbReference type="InterPro" id="IPR011009">
    <property type="entry name" value="Kinase-like_dom_sf"/>
</dbReference>
<evidence type="ECO:0000256" key="3">
    <source>
        <dbReference type="ARBA" id="ARBA00022838"/>
    </source>
</evidence>
<dbReference type="GO" id="GO:0051754">
    <property type="term" value="P:meiotic sister chromatid cohesion, centromeric"/>
    <property type="evidence" value="ECO:0007669"/>
    <property type="project" value="TreeGrafter"/>
</dbReference>
<dbReference type="STRING" id="231916.A0A409XWX3"/>
<dbReference type="GO" id="GO:0004672">
    <property type="term" value="F:protein kinase activity"/>
    <property type="evidence" value="ECO:0007669"/>
    <property type="project" value="InterPro"/>
</dbReference>
<dbReference type="Pfam" id="PF08311">
    <property type="entry name" value="Mad3_BUB1_I"/>
    <property type="match status" value="1"/>
</dbReference>
<evidence type="ECO:0000256" key="2">
    <source>
        <dbReference type="ARBA" id="ARBA00022454"/>
    </source>
</evidence>
<dbReference type="FunCoup" id="A0A409XWX3">
    <property type="interactions" value="150"/>
</dbReference>
<dbReference type="AlphaFoldDB" id="A0A409XWX3"/>
<dbReference type="InterPro" id="IPR015661">
    <property type="entry name" value="Bub1/Mad3"/>
</dbReference>
<dbReference type="EMBL" id="NHYE01001431">
    <property type="protein sequence ID" value="PPQ95233.1"/>
    <property type="molecule type" value="Genomic_DNA"/>
</dbReference>
<evidence type="ECO:0000313" key="9">
    <source>
        <dbReference type="Proteomes" id="UP000284706"/>
    </source>
</evidence>
<dbReference type="Pfam" id="PF00069">
    <property type="entry name" value="Pkinase"/>
    <property type="match status" value="1"/>
</dbReference>
<feature type="region of interest" description="Disordered" evidence="5">
    <location>
        <begin position="932"/>
        <end position="956"/>
    </location>
</feature>
<feature type="compositionally biased region" description="Low complexity" evidence="5">
    <location>
        <begin position="291"/>
        <end position="304"/>
    </location>
</feature>
<dbReference type="GO" id="GO:0005634">
    <property type="term" value="C:nucleus"/>
    <property type="evidence" value="ECO:0007669"/>
    <property type="project" value="TreeGrafter"/>
</dbReference>
<comment type="caution">
    <text evidence="8">The sequence shown here is derived from an EMBL/GenBank/DDBJ whole genome shotgun (WGS) entry which is preliminary data.</text>
</comment>
<keyword evidence="4" id="KW-0137">Centromere</keyword>
<feature type="region of interest" description="Disordered" evidence="5">
    <location>
        <begin position="168"/>
        <end position="228"/>
    </location>
</feature>
<dbReference type="PANTHER" id="PTHR14030">
    <property type="entry name" value="MITOTIC CHECKPOINT SERINE/THREONINE-PROTEIN KINASE BUB1"/>
    <property type="match status" value="1"/>
</dbReference>
<dbReference type="Proteomes" id="UP000284706">
    <property type="component" value="Unassembled WGS sequence"/>
</dbReference>
<dbReference type="InterPro" id="IPR013212">
    <property type="entry name" value="Mad3/Bub1_I"/>
</dbReference>
<feature type="domain" description="Protein kinase" evidence="6">
    <location>
        <begin position="910"/>
        <end position="1254"/>
    </location>
</feature>
<dbReference type="PROSITE" id="PS00108">
    <property type="entry name" value="PROTEIN_KINASE_ST"/>
    <property type="match status" value="1"/>
</dbReference>
<feature type="compositionally biased region" description="Basic and acidic residues" evidence="5">
    <location>
        <begin position="557"/>
        <end position="566"/>
    </location>
</feature>
<dbReference type="InterPro" id="IPR000719">
    <property type="entry name" value="Prot_kinase_dom"/>
</dbReference>
<keyword evidence="3" id="KW-0995">Kinetochore</keyword>
<dbReference type="SMART" id="SM00220">
    <property type="entry name" value="S_TKc"/>
    <property type="match status" value="1"/>
</dbReference>
<dbReference type="PANTHER" id="PTHR14030:SF4">
    <property type="entry name" value="BUB1 KINASE, ISOFORM A-RELATED"/>
    <property type="match status" value="1"/>
</dbReference>
<protein>
    <recommendedName>
        <fullName evidence="10">Protein kinase domain-containing protein</fullName>
    </recommendedName>
</protein>
<evidence type="ECO:0000256" key="4">
    <source>
        <dbReference type="ARBA" id="ARBA00023328"/>
    </source>
</evidence>
<dbReference type="PROSITE" id="PS50011">
    <property type="entry name" value="PROTEIN_KINASE_DOM"/>
    <property type="match status" value="1"/>
</dbReference>
<proteinExistence type="predicted"/>
<dbReference type="SUPFAM" id="SSF56112">
    <property type="entry name" value="Protein kinase-like (PK-like)"/>
    <property type="match status" value="1"/>
</dbReference>
<dbReference type="GO" id="GO:0032991">
    <property type="term" value="C:protein-containing complex"/>
    <property type="evidence" value="ECO:0007669"/>
    <property type="project" value="UniProtKB-ARBA"/>
</dbReference>
<name>A0A409XWX3_9AGAR</name>
<reference evidence="8 9" key="1">
    <citation type="journal article" date="2018" name="Evol. Lett.">
        <title>Horizontal gene cluster transfer increased hallucinogenic mushroom diversity.</title>
        <authorList>
            <person name="Reynolds H.T."/>
            <person name="Vijayakumar V."/>
            <person name="Gluck-Thaler E."/>
            <person name="Korotkin H.B."/>
            <person name="Matheny P.B."/>
            <person name="Slot J.C."/>
        </authorList>
    </citation>
    <scope>NUCLEOTIDE SEQUENCE [LARGE SCALE GENOMIC DNA]</scope>
    <source>
        <strain evidence="8 9">SRW20</strain>
    </source>
</reference>
<feature type="region of interest" description="Disordered" evidence="5">
    <location>
        <begin position="284"/>
        <end position="320"/>
    </location>
</feature>
<dbReference type="GO" id="GO:0007094">
    <property type="term" value="P:mitotic spindle assembly checkpoint signaling"/>
    <property type="evidence" value="ECO:0007669"/>
    <property type="project" value="InterPro"/>
</dbReference>
<evidence type="ECO:0008006" key="10">
    <source>
        <dbReference type="Google" id="ProtNLM"/>
    </source>
</evidence>
<evidence type="ECO:0000256" key="5">
    <source>
        <dbReference type="SAM" id="MobiDB-lite"/>
    </source>
</evidence>
<dbReference type="Gene3D" id="1.10.510.10">
    <property type="entry name" value="Transferase(Phosphotransferase) domain 1"/>
    <property type="match status" value="1"/>
</dbReference>
<feature type="compositionally biased region" description="Acidic residues" evidence="5">
    <location>
        <begin position="665"/>
        <end position="693"/>
    </location>
</feature>
<evidence type="ECO:0000256" key="1">
    <source>
        <dbReference type="ARBA" id="ARBA00004629"/>
    </source>
</evidence>
<accession>A0A409XWX3</accession>
<comment type="subcellular location">
    <subcellularLocation>
        <location evidence="1">Chromosome</location>
        <location evidence="1">Centromere</location>
        <location evidence="1">Kinetochore</location>
    </subcellularLocation>
</comment>
<feature type="region of interest" description="Disordered" evidence="5">
    <location>
        <begin position="542"/>
        <end position="694"/>
    </location>
</feature>
<feature type="compositionally biased region" description="Low complexity" evidence="5">
    <location>
        <begin position="174"/>
        <end position="228"/>
    </location>
</feature>
<dbReference type="InterPro" id="IPR008271">
    <property type="entry name" value="Ser/Thr_kinase_AS"/>
</dbReference>